<gene>
    <name evidence="2" type="ORF">CARN2_4056</name>
</gene>
<sequence length="110" mass="11481">MVLVFAVAVTGLAAAEQQGNPAIAALRVNQRHNVLQSGGNMEGQQTRFGIAASALFDAVTTTTITAANQPTGGAAFSVRLPLQTAPQLEPWSPVAMPSTRPTSRQPWRAA</sequence>
<feature type="region of interest" description="Disordered" evidence="1">
    <location>
        <begin position="87"/>
        <end position="110"/>
    </location>
</feature>
<evidence type="ECO:0000313" key="2">
    <source>
        <dbReference type="EMBL" id="CBH98574.1"/>
    </source>
</evidence>
<comment type="caution">
    <text evidence="2">The sequence shown here is derived from an EMBL/GenBank/DDBJ whole genome shotgun (WGS) entry which is preliminary data.</text>
</comment>
<organism evidence="2">
    <name type="scientific">mine drainage metagenome</name>
    <dbReference type="NCBI Taxonomy" id="410659"/>
    <lineage>
        <taxon>unclassified sequences</taxon>
        <taxon>metagenomes</taxon>
        <taxon>ecological metagenomes</taxon>
    </lineage>
</organism>
<dbReference type="GO" id="GO:0008556">
    <property type="term" value="F:P-type potassium transmembrane transporter activity"/>
    <property type="evidence" value="ECO:0007669"/>
    <property type="project" value="InterPro"/>
</dbReference>
<name>E6PUG7_9ZZZZ</name>
<proteinExistence type="predicted"/>
<dbReference type="EMBL" id="CABM01000056">
    <property type="protein sequence ID" value="CBH98574.1"/>
    <property type="molecule type" value="Genomic_DNA"/>
</dbReference>
<protein>
    <submittedName>
        <fullName evidence="2">Uncharacterized protein</fullName>
    </submittedName>
</protein>
<dbReference type="InterPro" id="IPR004623">
    <property type="entry name" value="KdpA"/>
</dbReference>
<reference evidence="2" key="1">
    <citation type="submission" date="2009-10" db="EMBL/GenBank/DDBJ databases">
        <title>Diversity of trophic interactions inside an arsenic-rich microbial ecosystem.</title>
        <authorList>
            <person name="Bertin P.N."/>
            <person name="Heinrich-Salmeron A."/>
            <person name="Pelletier E."/>
            <person name="Goulhen-Chollet F."/>
            <person name="Arsene-Ploetze F."/>
            <person name="Gallien S."/>
            <person name="Calteau A."/>
            <person name="Vallenet D."/>
            <person name="Casiot C."/>
            <person name="Chane-Woon-Ming B."/>
            <person name="Giloteaux L."/>
            <person name="Barakat M."/>
            <person name="Bonnefoy V."/>
            <person name="Bruneel O."/>
            <person name="Chandler M."/>
            <person name="Cleiss J."/>
            <person name="Duran R."/>
            <person name="Elbaz-Poulichet F."/>
            <person name="Fonknechten N."/>
            <person name="Lauga B."/>
            <person name="Mornico D."/>
            <person name="Ortet P."/>
            <person name="Schaeffer C."/>
            <person name="Siguier P."/>
            <person name="Alexander Thil Smith A."/>
            <person name="Van Dorsselaer A."/>
            <person name="Weissenbach J."/>
            <person name="Medigue C."/>
            <person name="Le Paslier D."/>
        </authorList>
    </citation>
    <scope>NUCLEOTIDE SEQUENCE</scope>
</reference>
<evidence type="ECO:0000256" key="1">
    <source>
        <dbReference type="SAM" id="MobiDB-lite"/>
    </source>
</evidence>
<dbReference type="Pfam" id="PF03814">
    <property type="entry name" value="KdpA"/>
    <property type="match status" value="1"/>
</dbReference>
<dbReference type="AlphaFoldDB" id="E6PUG7"/>
<accession>E6PUG7</accession>
<feature type="compositionally biased region" description="Polar residues" evidence="1">
    <location>
        <begin position="99"/>
        <end position="110"/>
    </location>
</feature>